<dbReference type="InterPro" id="IPR009057">
    <property type="entry name" value="Homeodomain-like_sf"/>
</dbReference>
<dbReference type="RefSeq" id="WP_259035066.1">
    <property type="nucleotide sequence ID" value="NZ_JAJISC010000002.1"/>
</dbReference>
<keyword evidence="2" id="KW-0238">DNA-binding</keyword>
<dbReference type="PANTHER" id="PTHR47894">
    <property type="entry name" value="HTH-TYPE TRANSCRIPTIONAL REGULATOR GADX"/>
    <property type="match status" value="1"/>
</dbReference>
<evidence type="ECO:0000313" key="6">
    <source>
        <dbReference type="Proteomes" id="UP001165542"/>
    </source>
</evidence>
<dbReference type="EMBL" id="JAJISC010000002">
    <property type="protein sequence ID" value="MCS2608556.1"/>
    <property type="molecule type" value="Genomic_DNA"/>
</dbReference>
<dbReference type="PANTHER" id="PTHR47894:SF4">
    <property type="entry name" value="HTH-TYPE TRANSCRIPTIONAL REGULATOR GADX"/>
    <property type="match status" value="1"/>
</dbReference>
<dbReference type="Proteomes" id="UP001165542">
    <property type="component" value="Unassembled WGS sequence"/>
</dbReference>
<dbReference type="Pfam" id="PF12833">
    <property type="entry name" value="HTH_18"/>
    <property type="match status" value="1"/>
</dbReference>
<proteinExistence type="predicted"/>
<dbReference type="InterPro" id="IPR032687">
    <property type="entry name" value="AraC-type_N"/>
</dbReference>
<accession>A0ABT2EAG3</accession>
<sequence>MFTSSLHPALMDAAPATATGNRGVLSAAASGLGSFITRHGGDIDHVFGVSGIDPALLASPTLSLGLANYCQVMEEAASHAHFDNFGLHYGKQFKPQALGLIGYIGLCSATLEQALANVVAAFPFHQHDTLTRWVDTGECWRFDYQVRHGAILCRRQDAELTLGMILNLIRHALGPHWAPREVYFEHPRPEQWHEHCKVFDAPVYFEQPVNALVIPKQDVRCAMPESDPVLLMVLQDTIRRLNSVTPHQGIVEKTRSQVQLMLSEGEPMLERVAERLGMSGGSLQRRLHDEAVNFSSVVDGVRRELAAHYLQQRKLPVSDMALLLGYSETSAFSRAFKRWFGASPRQWRKAEEASLAG</sequence>
<dbReference type="PRINTS" id="PR00032">
    <property type="entry name" value="HTHARAC"/>
</dbReference>
<keyword evidence="1" id="KW-0805">Transcription regulation</keyword>
<protein>
    <submittedName>
        <fullName evidence="5">AraC family transcriptional regulator</fullName>
    </submittedName>
</protein>
<dbReference type="InterPro" id="IPR020449">
    <property type="entry name" value="Tscrpt_reg_AraC-type_HTH"/>
</dbReference>
<comment type="caution">
    <text evidence="5">The sequence shown here is derived from an EMBL/GenBank/DDBJ whole genome shotgun (WGS) entry which is preliminary data.</text>
</comment>
<reference evidence="5" key="1">
    <citation type="submission" date="2021-11" db="EMBL/GenBank/DDBJ databases">
        <title>Halomonas sp., isolated from a coastal aquaculture zone in Dongshan Bay.</title>
        <authorList>
            <person name="Lin W."/>
        </authorList>
    </citation>
    <scope>NUCLEOTIDE SEQUENCE</scope>
    <source>
        <strain evidence="5">Yzlin-01</strain>
    </source>
</reference>
<dbReference type="SUPFAM" id="SSF46689">
    <property type="entry name" value="Homeodomain-like"/>
    <property type="match status" value="1"/>
</dbReference>
<evidence type="ECO:0000256" key="2">
    <source>
        <dbReference type="ARBA" id="ARBA00023125"/>
    </source>
</evidence>
<dbReference type="SMART" id="SM00342">
    <property type="entry name" value="HTH_ARAC"/>
    <property type="match status" value="1"/>
</dbReference>
<feature type="domain" description="HTH araC/xylS-type" evidence="4">
    <location>
        <begin position="252"/>
        <end position="350"/>
    </location>
</feature>
<name>A0ABT2EAG3_9GAMM</name>
<dbReference type="InterPro" id="IPR018060">
    <property type="entry name" value="HTH_AraC"/>
</dbReference>
<evidence type="ECO:0000256" key="1">
    <source>
        <dbReference type="ARBA" id="ARBA00023015"/>
    </source>
</evidence>
<dbReference type="Pfam" id="PF12625">
    <property type="entry name" value="Arabinose_bd"/>
    <property type="match status" value="1"/>
</dbReference>
<gene>
    <name evidence="5" type="ORF">LLY24_04380</name>
</gene>
<evidence type="ECO:0000259" key="4">
    <source>
        <dbReference type="PROSITE" id="PS01124"/>
    </source>
</evidence>
<keyword evidence="6" id="KW-1185">Reference proteome</keyword>
<dbReference type="Gene3D" id="1.10.10.60">
    <property type="entry name" value="Homeodomain-like"/>
    <property type="match status" value="1"/>
</dbReference>
<keyword evidence="3" id="KW-0804">Transcription</keyword>
<evidence type="ECO:0000256" key="3">
    <source>
        <dbReference type="ARBA" id="ARBA00023163"/>
    </source>
</evidence>
<evidence type="ECO:0000313" key="5">
    <source>
        <dbReference type="EMBL" id="MCS2608556.1"/>
    </source>
</evidence>
<organism evidence="5 6">
    <name type="scientific">Halomonas dongshanensis</name>
    <dbReference type="NCBI Taxonomy" id="2890835"/>
    <lineage>
        <taxon>Bacteria</taxon>
        <taxon>Pseudomonadati</taxon>
        <taxon>Pseudomonadota</taxon>
        <taxon>Gammaproteobacteria</taxon>
        <taxon>Oceanospirillales</taxon>
        <taxon>Halomonadaceae</taxon>
        <taxon>Halomonas</taxon>
    </lineage>
</organism>
<dbReference type="PROSITE" id="PS01124">
    <property type="entry name" value="HTH_ARAC_FAMILY_2"/>
    <property type="match status" value="1"/>
</dbReference>